<name>K3ZGR4_SETIT</name>
<evidence type="ECO:0000313" key="3">
    <source>
        <dbReference type="Proteomes" id="UP000004995"/>
    </source>
</evidence>
<dbReference type="Proteomes" id="UP000004995">
    <property type="component" value="Unassembled WGS sequence"/>
</dbReference>
<protein>
    <submittedName>
        <fullName evidence="2">Uncharacterized protein</fullName>
    </submittedName>
</protein>
<dbReference type="AlphaFoldDB" id="K3ZGR4"/>
<dbReference type="Gramene" id="KQL14327">
    <property type="protein sequence ID" value="KQL14327"/>
    <property type="gene ID" value="SETIT_025766mg"/>
</dbReference>
<feature type="region of interest" description="Disordered" evidence="1">
    <location>
        <begin position="21"/>
        <end position="42"/>
    </location>
</feature>
<evidence type="ECO:0000313" key="2">
    <source>
        <dbReference type="EnsemblPlants" id="KQL14327"/>
    </source>
</evidence>
<dbReference type="InParanoid" id="K3ZGR4"/>
<dbReference type="EnsemblPlants" id="KQL14327">
    <property type="protein sequence ID" value="KQL14327"/>
    <property type="gene ID" value="SETIT_025766mg"/>
</dbReference>
<feature type="compositionally biased region" description="Polar residues" evidence="1">
    <location>
        <begin position="26"/>
        <end position="36"/>
    </location>
</feature>
<keyword evidence="3" id="KW-1185">Reference proteome</keyword>
<accession>K3ZGR4</accession>
<evidence type="ECO:0000256" key="1">
    <source>
        <dbReference type="SAM" id="MobiDB-lite"/>
    </source>
</evidence>
<dbReference type="EMBL" id="AGNK02001554">
    <property type="status" value="NOT_ANNOTATED_CDS"/>
    <property type="molecule type" value="Genomic_DNA"/>
</dbReference>
<sequence length="42" mass="4048">MSIILATRVGAAPAAGGLPAGSCSGNRSTGTCNTSGWRRIGA</sequence>
<proteinExistence type="predicted"/>
<organism evidence="2 3">
    <name type="scientific">Setaria italica</name>
    <name type="common">Foxtail millet</name>
    <name type="synonym">Panicum italicum</name>
    <dbReference type="NCBI Taxonomy" id="4555"/>
    <lineage>
        <taxon>Eukaryota</taxon>
        <taxon>Viridiplantae</taxon>
        <taxon>Streptophyta</taxon>
        <taxon>Embryophyta</taxon>
        <taxon>Tracheophyta</taxon>
        <taxon>Spermatophyta</taxon>
        <taxon>Magnoliopsida</taxon>
        <taxon>Liliopsida</taxon>
        <taxon>Poales</taxon>
        <taxon>Poaceae</taxon>
        <taxon>PACMAD clade</taxon>
        <taxon>Panicoideae</taxon>
        <taxon>Panicodae</taxon>
        <taxon>Paniceae</taxon>
        <taxon>Cenchrinae</taxon>
        <taxon>Setaria</taxon>
    </lineage>
</organism>
<reference evidence="3" key="1">
    <citation type="journal article" date="2012" name="Nat. Biotechnol.">
        <title>Reference genome sequence of the model plant Setaria.</title>
        <authorList>
            <person name="Bennetzen J.L."/>
            <person name="Schmutz J."/>
            <person name="Wang H."/>
            <person name="Percifield R."/>
            <person name="Hawkins J."/>
            <person name="Pontaroli A.C."/>
            <person name="Estep M."/>
            <person name="Feng L."/>
            <person name="Vaughn J.N."/>
            <person name="Grimwood J."/>
            <person name="Jenkins J."/>
            <person name="Barry K."/>
            <person name="Lindquist E."/>
            <person name="Hellsten U."/>
            <person name="Deshpande S."/>
            <person name="Wang X."/>
            <person name="Wu X."/>
            <person name="Mitros T."/>
            <person name="Triplett J."/>
            <person name="Yang X."/>
            <person name="Ye C.Y."/>
            <person name="Mauro-Herrera M."/>
            <person name="Wang L."/>
            <person name="Li P."/>
            <person name="Sharma M."/>
            <person name="Sharma R."/>
            <person name="Ronald P.C."/>
            <person name="Panaud O."/>
            <person name="Kellogg E.A."/>
            <person name="Brutnell T.P."/>
            <person name="Doust A.N."/>
            <person name="Tuskan G.A."/>
            <person name="Rokhsar D."/>
            <person name="Devos K.M."/>
        </authorList>
    </citation>
    <scope>NUCLEOTIDE SEQUENCE [LARGE SCALE GENOMIC DNA]</scope>
    <source>
        <strain evidence="3">cv. Yugu1</strain>
    </source>
</reference>
<dbReference type="HOGENOM" id="CLU_3261448_0_0_1"/>
<reference evidence="2" key="2">
    <citation type="submission" date="2018-08" db="UniProtKB">
        <authorList>
            <consortium name="EnsemblPlants"/>
        </authorList>
    </citation>
    <scope>IDENTIFICATION</scope>
    <source>
        <strain evidence="2">Yugu1</strain>
    </source>
</reference>